<reference evidence="1" key="1">
    <citation type="journal article" date="2020" name="New Phytol.">
        <title>Comparative genomics reveals dynamic genome evolution in host specialist ectomycorrhizal fungi.</title>
        <authorList>
            <person name="Lofgren L.A."/>
            <person name="Nguyen N.H."/>
            <person name="Vilgalys R."/>
            <person name="Ruytinx J."/>
            <person name="Liao H.L."/>
            <person name="Branco S."/>
            <person name="Kuo A."/>
            <person name="LaButti K."/>
            <person name="Lipzen A."/>
            <person name="Andreopoulos W."/>
            <person name="Pangilinan J."/>
            <person name="Riley R."/>
            <person name="Hundley H."/>
            <person name="Na H."/>
            <person name="Barry K."/>
            <person name="Grigoriev I.V."/>
            <person name="Stajich J.E."/>
            <person name="Kennedy P.G."/>
        </authorList>
    </citation>
    <scope>NUCLEOTIDE SEQUENCE</scope>
    <source>
        <strain evidence="1">S12</strain>
    </source>
</reference>
<dbReference type="EMBL" id="JABBWE010000121">
    <property type="protein sequence ID" value="KAG1785031.1"/>
    <property type="molecule type" value="Genomic_DNA"/>
</dbReference>
<dbReference type="RefSeq" id="XP_041152516.1">
    <property type="nucleotide sequence ID" value="XM_041305404.1"/>
</dbReference>
<dbReference type="InterPro" id="IPR041078">
    <property type="entry name" value="Plavaka"/>
</dbReference>
<evidence type="ECO:0000313" key="1">
    <source>
        <dbReference type="EMBL" id="KAG1785031.1"/>
    </source>
</evidence>
<dbReference type="OrthoDB" id="2607374at2759"/>
<dbReference type="Proteomes" id="UP000719766">
    <property type="component" value="Unassembled WGS sequence"/>
</dbReference>
<proteinExistence type="predicted"/>
<accession>A0A9P7A9X0</accession>
<sequence length="654" mass="75537">MVLSQLHDALGLSYRNSCELNQIIDQELPCRRPCFKHEEIIVANEVFDVYSHDIMECVKALYSDPYFSQHLLHAPKHHYVNSEQDCKWWWSTQKELETKKHRATVIPIILSSDKTQVTMFRNKSMYLVYMTIENIPKEIHQKPSRRAWILLIYLPTAKLKHITNKAARCRTSTNLFHACLHQILEPLRVPGEDGVAMVRHPILACYSADYPEQLLTTGIKSGECPKCDVPQDELGCPDIPPVFKPFWEDLLHANIFQSITPDVLHQLYQGIIKHLIEWIKEAYSEAEIDARCRRLPPNHNIRLFMKGISSLSHVSGTEHNQIYCFLLANFDLPKLHFFHHYVHMIKLYGTTDNYNTEYTEHLHIDLAKDAYRTTNHKDEYPQMTLWLERCKKMVWHNNFVQWRLTSDSPVQDRLPPDMDYHHTLKMTKHPTAKHVPLDCIICDYSATFFMEVTNQPTLFAVQLKREAAHIVLPFQTVTTFHRVKFRTINTSGYCDPTATIDSVHCQPPWKDNKGYIIPGCFDTVLVNKGDGGPTGVNGYHVAQVRVIFTLRSHAAAALFCTPAKAPTHFAYVEWFMPFGQPEANHGLYKISRVIHNGECLASIINISDIRRSVHLIPKFGPVVPHEWTSSTVLELCSSFFVNSFSDRHAYLTII</sequence>
<organism evidence="1 2">
    <name type="scientific">Suillus plorans</name>
    <dbReference type="NCBI Taxonomy" id="116603"/>
    <lineage>
        <taxon>Eukaryota</taxon>
        <taxon>Fungi</taxon>
        <taxon>Dikarya</taxon>
        <taxon>Basidiomycota</taxon>
        <taxon>Agaricomycotina</taxon>
        <taxon>Agaricomycetes</taxon>
        <taxon>Agaricomycetidae</taxon>
        <taxon>Boletales</taxon>
        <taxon>Suillineae</taxon>
        <taxon>Suillaceae</taxon>
        <taxon>Suillus</taxon>
    </lineage>
</organism>
<dbReference type="AlphaFoldDB" id="A0A9P7A9X0"/>
<keyword evidence="2" id="KW-1185">Reference proteome</keyword>
<gene>
    <name evidence="1" type="ORF">HD556DRAFT_1435284</name>
</gene>
<evidence type="ECO:0000313" key="2">
    <source>
        <dbReference type="Proteomes" id="UP000719766"/>
    </source>
</evidence>
<name>A0A9P7A9X0_9AGAM</name>
<dbReference type="GeneID" id="64599168"/>
<protein>
    <submittedName>
        <fullName evidence="1">Uncharacterized protein</fullName>
    </submittedName>
</protein>
<dbReference type="Pfam" id="PF18759">
    <property type="entry name" value="Plavaka"/>
    <property type="match status" value="2"/>
</dbReference>
<comment type="caution">
    <text evidence="1">The sequence shown here is derived from an EMBL/GenBank/DDBJ whole genome shotgun (WGS) entry which is preliminary data.</text>
</comment>